<name>A0A098SCJ0_9BACT</name>
<dbReference type="OrthoDB" id="9768467at2"/>
<gene>
    <name evidence="2" type="ORF">IX84_03405</name>
</gene>
<proteinExistence type="predicted"/>
<dbReference type="InterPro" id="IPR041682">
    <property type="entry name" value="AAA_14"/>
</dbReference>
<protein>
    <recommendedName>
        <fullName evidence="1">AAA domain-containing protein</fullName>
    </recommendedName>
</protein>
<dbReference type="Proteomes" id="UP000029736">
    <property type="component" value="Unassembled WGS sequence"/>
</dbReference>
<feature type="domain" description="AAA" evidence="1">
    <location>
        <begin position="32"/>
        <end position="154"/>
    </location>
</feature>
<evidence type="ECO:0000313" key="2">
    <source>
        <dbReference type="EMBL" id="KGE89373.1"/>
    </source>
</evidence>
<dbReference type="Pfam" id="PF13173">
    <property type="entry name" value="AAA_14"/>
    <property type="match status" value="1"/>
</dbReference>
<dbReference type="PANTHER" id="PTHR42990">
    <property type="entry name" value="ATPASE"/>
    <property type="match status" value="1"/>
</dbReference>
<keyword evidence="3" id="KW-1185">Reference proteome</keyword>
<dbReference type="EMBL" id="JPOS01000010">
    <property type="protein sequence ID" value="KGE89373.1"/>
    <property type="molecule type" value="Genomic_DNA"/>
</dbReference>
<reference evidence="2 3" key="1">
    <citation type="journal article" date="2014" name="Int. J. Syst. Evol. Microbiol.">
        <title>Phaeodactylibacter xiamenensis gen. nov., sp. nov., a member of the family Saprospiraceae isolated from the marine alga Phaeodactylum tricornutum.</title>
        <authorList>
            <person name="Chen Z.Jr."/>
            <person name="Lei X."/>
            <person name="Lai Q."/>
            <person name="Li Y."/>
            <person name="Zhang B."/>
            <person name="Zhang J."/>
            <person name="Zhang H."/>
            <person name="Yang L."/>
            <person name="Zheng W."/>
            <person name="Tian Y."/>
            <person name="Yu Z."/>
            <person name="Xu H.Jr."/>
            <person name="Zheng T."/>
        </authorList>
    </citation>
    <scope>NUCLEOTIDE SEQUENCE [LARGE SCALE GENOMIC DNA]</scope>
    <source>
        <strain evidence="2 3">KD52</strain>
    </source>
</reference>
<sequence length="396" mass="45959">MDRLREKSDRLLGSVQLDFQRDLLREIKWDWRLISLLGARGVGKTTLLLQRMKMAHGMDRTALYATLDDIYFTDNRLADLADTFFKTGGRVLYLDEVHKYPSWAREIKNLYDTYPELRIVFTGSSIVELLKQEVDLSRRALLYELHGLSFREYLQLKAGEKYGIIDLKDLLQHHRELAAEIVKRTPPFEYFGGYLEYGYYPFFLEGEAFYKERLEQSVRLVIESDLDFIPGYDPRNARKIYQLFYILASNVPFKPNVSKLSDKIGVHRNTLVQYLHHLQRARLINTLYPAGHSISTLQKPEKIFLQNTNIAYAIAPQVDPGSLRETFLFTQLQGRHHLSLPKRGDFLIDDTVTLEVGGAGKRKSQIREVPNAYLALDGIETGEDSRIPLWLFGFCR</sequence>
<evidence type="ECO:0000313" key="3">
    <source>
        <dbReference type="Proteomes" id="UP000029736"/>
    </source>
</evidence>
<accession>A0A098SCJ0</accession>
<dbReference type="RefSeq" id="WP_044216489.1">
    <property type="nucleotide sequence ID" value="NZ_JBKAGJ010000019.1"/>
</dbReference>
<dbReference type="AlphaFoldDB" id="A0A098SCJ0"/>
<organism evidence="2 3">
    <name type="scientific">Phaeodactylibacter xiamenensis</name>
    <dbReference type="NCBI Taxonomy" id="1524460"/>
    <lineage>
        <taxon>Bacteria</taxon>
        <taxon>Pseudomonadati</taxon>
        <taxon>Bacteroidota</taxon>
        <taxon>Saprospiria</taxon>
        <taxon>Saprospirales</taxon>
        <taxon>Haliscomenobacteraceae</taxon>
        <taxon>Phaeodactylibacter</taxon>
    </lineage>
</organism>
<dbReference type="STRING" id="1524460.IX84_03405"/>
<dbReference type="PANTHER" id="PTHR42990:SF1">
    <property type="entry name" value="AAA+ ATPASE DOMAIN-CONTAINING PROTEIN"/>
    <property type="match status" value="1"/>
</dbReference>
<comment type="caution">
    <text evidence="2">The sequence shown here is derived from an EMBL/GenBank/DDBJ whole genome shotgun (WGS) entry which is preliminary data.</text>
</comment>
<dbReference type="InterPro" id="IPR027417">
    <property type="entry name" value="P-loop_NTPase"/>
</dbReference>
<dbReference type="SUPFAM" id="SSF52540">
    <property type="entry name" value="P-loop containing nucleoside triphosphate hydrolases"/>
    <property type="match status" value="1"/>
</dbReference>
<evidence type="ECO:0000259" key="1">
    <source>
        <dbReference type="Pfam" id="PF13173"/>
    </source>
</evidence>